<evidence type="ECO:0000313" key="3">
    <source>
        <dbReference type="EMBL" id="MFB9908300.1"/>
    </source>
</evidence>
<dbReference type="PRINTS" id="PR00359">
    <property type="entry name" value="BP450"/>
</dbReference>
<dbReference type="RefSeq" id="WP_377859853.1">
    <property type="nucleotide sequence ID" value="NZ_JBHLZU010000026.1"/>
</dbReference>
<keyword evidence="2" id="KW-0479">Metal-binding</keyword>
<keyword evidence="4" id="KW-1185">Reference proteome</keyword>
<dbReference type="PANTHER" id="PTHR46696:SF1">
    <property type="entry name" value="CYTOCHROME P450 YJIB-RELATED"/>
    <property type="match status" value="1"/>
</dbReference>
<dbReference type="Gene3D" id="1.10.630.10">
    <property type="entry name" value="Cytochrome P450"/>
    <property type="match status" value="1"/>
</dbReference>
<sequence length="414" mass="44770">MPVDATTPRVSGATLFTDEYLQNSHEVLALLRADGPVHRARTANGLHAWVVTRYDDARAALADDVGLLKNPEGLTAAIRANLDDPERGLTFSADIAHHMLNSDGADHARLRGLVGAVFTAERIERLRPGIIRIADELLDAMAGKRRVDLIDEYALLLPVAVICELLGVPRQDRDRFRSWSNSILGAADPDATRDASIALAAYLVQLIRGKAAMPGEDLLSALLTAGEEQDRLSEIELISMVFLLLVAGHETAGNLIGNGVLALLREPGQLAALRADPSLLPRAVEELLRFDGPVAMTTLRYTAKPVTIGGVDIPRGEIVFIALTSANRDGARFTDPDRLDITRPVSEHIAFGHGMHRCLGAPLARIEGEVAIGRLLARFPELRLDARDGEIRWRRSTLMHGLHALPVAPGAPAT</sequence>
<dbReference type="EMBL" id="JBHLZU010000026">
    <property type="protein sequence ID" value="MFB9908300.1"/>
    <property type="molecule type" value="Genomic_DNA"/>
</dbReference>
<dbReference type="InterPro" id="IPR001128">
    <property type="entry name" value="Cyt_P450"/>
</dbReference>
<dbReference type="PROSITE" id="PS00086">
    <property type="entry name" value="CYTOCHROME_P450"/>
    <property type="match status" value="1"/>
</dbReference>
<comment type="similarity">
    <text evidence="1 2">Belongs to the cytochrome P450 family.</text>
</comment>
<dbReference type="CDD" id="cd11029">
    <property type="entry name" value="CYP107-like"/>
    <property type="match status" value="1"/>
</dbReference>
<keyword evidence="2" id="KW-0408">Iron</keyword>
<protein>
    <submittedName>
        <fullName evidence="3">Cytochrome P450</fullName>
    </submittedName>
</protein>
<dbReference type="SUPFAM" id="SSF48264">
    <property type="entry name" value="Cytochrome P450"/>
    <property type="match status" value="1"/>
</dbReference>
<proteinExistence type="inferred from homology"/>
<reference evidence="3 4" key="1">
    <citation type="submission" date="2024-09" db="EMBL/GenBank/DDBJ databases">
        <authorList>
            <person name="Sun Q."/>
            <person name="Mori K."/>
        </authorList>
    </citation>
    <scope>NUCLEOTIDE SEQUENCE [LARGE SCALE GENOMIC DNA]</scope>
    <source>
        <strain evidence="3 4">TBRC 7907</strain>
    </source>
</reference>
<dbReference type="InterPro" id="IPR036396">
    <property type="entry name" value="Cyt_P450_sf"/>
</dbReference>
<evidence type="ECO:0000256" key="1">
    <source>
        <dbReference type="ARBA" id="ARBA00010617"/>
    </source>
</evidence>
<keyword evidence="2" id="KW-0503">Monooxygenase</keyword>
<evidence type="ECO:0000256" key="2">
    <source>
        <dbReference type="RuleBase" id="RU000461"/>
    </source>
</evidence>
<keyword evidence="2" id="KW-0349">Heme</keyword>
<evidence type="ECO:0000313" key="4">
    <source>
        <dbReference type="Proteomes" id="UP001589693"/>
    </source>
</evidence>
<dbReference type="Proteomes" id="UP001589693">
    <property type="component" value="Unassembled WGS sequence"/>
</dbReference>
<dbReference type="InterPro" id="IPR017972">
    <property type="entry name" value="Cyt_P450_CS"/>
</dbReference>
<dbReference type="InterPro" id="IPR002397">
    <property type="entry name" value="Cyt_P450_B"/>
</dbReference>
<dbReference type="PANTHER" id="PTHR46696">
    <property type="entry name" value="P450, PUTATIVE (EUROFUNG)-RELATED"/>
    <property type="match status" value="1"/>
</dbReference>
<accession>A0ABV6A582</accession>
<keyword evidence="2" id="KW-0560">Oxidoreductase</keyword>
<dbReference type="Pfam" id="PF00067">
    <property type="entry name" value="p450"/>
    <property type="match status" value="1"/>
</dbReference>
<gene>
    <name evidence="3" type="ORF">ACFFQA_30570</name>
</gene>
<organism evidence="3 4">
    <name type="scientific">Allokutzneria oryzae</name>
    <dbReference type="NCBI Taxonomy" id="1378989"/>
    <lineage>
        <taxon>Bacteria</taxon>
        <taxon>Bacillati</taxon>
        <taxon>Actinomycetota</taxon>
        <taxon>Actinomycetes</taxon>
        <taxon>Pseudonocardiales</taxon>
        <taxon>Pseudonocardiaceae</taxon>
        <taxon>Allokutzneria</taxon>
    </lineage>
</organism>
<name>A0ABV6A582_9PSEU</name>
<comment type="caution">
    <text evidence="3">The sequence shown here is derived from an EMBL/GenBank/DDBJ whole genome shotgun (WGS) entry which is preliminary data.</text>
</comment>